<reference evidence="2" key="1">
    <citation type="submission" date="2021-11" db="EMBL/GenBank/DDBJ databases">
        <title>BS-T2-15 a new species belonging to the Comamonadaceae family isolated from the soil of a French oak forest.</title>
        <authorList>
            <person name="Mieszkin S."/>
            <person name="Alain K."/>
        </authorList>
    </citation>
    <scope>NUCLEOTIDE SEQUENCE</scope>
    <source>
        <strain evidence="2">BS-T2-15</strain>
    </source>
</reference>
<evidence type="ECO:0000259" key="1">
    <source>
        <dbReference type="SMART" id="SM00849"/>
    </source>
</evidence>
<evidence type="ECO:0000313" key="3">
    <source>
        <dbReference type="Proteomes" id="UP001139353"/>
    </source>
</evidence>
<dbReference type="InterPro" id="IPR050855">
    <property type="entry name" value="NDM-1-like"/>
</dbReference>
<dbReference type="RefSeq" id="WP_275685754.1">
    <property type="nucleotide sequence ID" value="NZ_JAJLJH010000018.1"/>
</dbReference>
<dbReference type="SUPFAM" id="SSF56281">
    <property type="entry name" value="Metallo-hydrolase/oxidoreductase"/>
    <property type="match status" value="1"/>
</dbReference>
<dbReference type="AlphaFoldDB" id="A0A9X2C4A2"/>
<dbReference type="InterPro" id="IPR001279">
    <property type="entry name" value="Metallo-B-lactamas"/>
</dbReference>
<dbReference type="PANTHER" id="PTHR42951">
    <property type="entry name" value="METALLO-BETA-LACTAMASE DOMAIN-CONTAINING"/>
    <property type="match status" value="1"/>
</dbReference>
<sequence length="324" mass="35191">MPGRESGGSGEVASALLRTLGLTVLERGWLSANQAVFRAAGAVPASVVDTGFSGHVEQTLALIDRALGGERLGRIVNTHLHSDHCGGNAALQRRGGVETWIPSPSMAAVERWDEAALSYRLTDQPCPRFVADRALVPGNSIALGEASWQIHAAPGHDMDAILLFEPQTRTLIAGDALWEERLAIIFPELVGEDGFGPTRATLSLIERLDPRAVLPGHGRPFADVAQALAASRERVSAFERHPERHAQHAARALLMFHLLEVRQAPFDELVAWMRQTPIYRTVTRRAGLDESGAADWAASHVRRLVDDGVLLQHDDQVAVRPQAQ</sequence>
<dbReference type="Gene3D" id="3.60.15.10">
    <property type="entry name" value="Ribonuclease Z/Hydroxyacylglutathione hydrolase-like"/>
    <property type="match status" value="1"/>
</dbReference>
<organism evidence="2 3">
    <name type="scientific">Scleromatobacter humisilvae</name>
    <dbReference type="NCBI Taxonomy" id="2897159"/>
    <lineage>
        <taxon>Bacteria</taxon>
        <taxon>Pseudomonadati</taxon>
        <taxon>Pseudomonadota</taxon>
        <taxon>Betaproteobacteria</taxon>
        <taxon>Burkholderiales</taxon>
        <taxon>Sphaerotilaceae</taxon>
        <taxon>Scleromatobacter</taxon>
    </lineage>
</organism>
<proteinExistence type="predicted"/>
<dbReference type="CDD" id="cd06262">
    <property type="entry name" value="metallo-hydrolase-like_MBL-fold"/>
    <property type="match status" value="1"/>
</dbReference>
<dbReference type="Proteomes" id="UP001139353">
    <property type="component" value="Unassembled WGS sequence"/>
</dbReference>
<feature type="domain" description="Metallo-beta-lactamase" evidence="1">
    <location>
        <begin position="50"/>
        <end position="217"/>
    </location>
</feature>
<name>A0A9X2C4A2_9BURK</name>
<keyword evidence="3" id="KW-1185">Reference proteome</keyword>
<dbReference type="Pfam" id="PF00753">
    <property type="entry name" value="Lactamase_B"/>
    <property type="match status" value="1"/>
</dbReference>
<dbReference type="PANTHER" id="PTHR42951:SF14">
    <property type="entry name" value="METALLO-BETA-LACTAMASE SUPERFAMILY PROTEIN"/>
    <property type="match status" value="1"/>
</dbReference>
<gene>
    <name evidence="2" type="ORF">LPC04_28625</name>
</gene>
<comment type="caution">
    <text evidence="2">The sequence shown here is derived from an EMBL/GenBank/DDBJ whole genome shotgun (WGS) entry which is preliminary data.</text>
</comment>
<protein>
    <submittedName>
        <fullName evidence="2">MBL fold metallo-hydrolase</fullName>
    </submittedName>
</protein>
<dbReference type="InterPro" id="IPR036866">
    <property type="entry name" value="RibonucZ/Hydroxyglut_hydro"/>
</dbReference>
<dbReference type="EMBL" id="JAJLJH010000018">
    <property type="protein sequence ID" value="MCK9689704.1"/>
    <property type="molecule type" value="Genomic_DNA"/>
</dbReference>
<dbReference type="SMART" id="SM00849">
    <property type="entry name" value="Lactamase_B"/>
    <property type="match status" value="1"/>
</dbReference>
<accession>A0A9X2C4A2</accession>
<evidence type="ECO:0000313" key="2">
    <source>
        <dbReference type="EMBL" id="MCK9689704.1"/>
    </source>
</evidence>